<protein>
    <submittedName>
        <fullName evidence="6">Icc protein</fullName>
    </submittedName>
</protein>
<name>A0A1I1FRN9_9GAMM</name>
<keyword evidence="1" id="KW-0479">Metal-binding</keyword>
<reference evidence="6 7" key="1">
    <citation type="submission" date="2016-10" db="EMBL/GenBank/DDBJ databases">
        <authorList>
            <person name="de Groot N.N."/>
        </authorList>
    </citation>
    <scope>NUCLEOTIDE SEQUENCE [LARGE SCALE GENOMIC DNA]</scope>
    <source>
        <strain evidence="6 7">DSM 18438</strain>
    </source>
</reference>
<evidence type="ECO:0000313" key="6">
    <source>
        <dbReference type="EMBL" id="SFC00278.1"/>
    </source>
</evidence>
<evidence type="ECO:0000256" key="4">
    <source>
        <dbReference type="ARBA" id="ARBA00025742"/>
    </source>
</evidence>
<keyword evidence="7" id="KW-1185">Reference proteome</keyword>
<comment type="similarity">
    <text evidence="4">Belongs to the cyclic nucleotide phosphodiesterase class-III family.</text>
</comment>
<organism evidence="6 7">
    <name type="scientific">Marinospirillum celere</name>
    <dbReference type="NCBI Taxonomy" id="1122252"/>
    <lineage>
        <taxon>Bacteria</taxon>
        <taxon>Pseudomonadati</taxon>
        <taxon>Pseudomonadota</taxon>
        <taxon>Gammaproteobacteria</taxon>
        <taxon>Oceanospirillales</taxon>
        <taxon>Oceanospirillaceae</taxon>
        <taxon>Marinospirillum</taxon>
    </lineage>
</organism>
<dbReference type="PANTHER" id="PTHR42988:SF2">
    <property type="entry name" value="CYCLIC NUCLEOTIDE PHOSPHODIESTERASE CBUA0032-RELATED"/>
    <property type="match status" value="1"/>
</dbReference>
<proteinExistence type="inferred from homology"/>
<sequence>MAEKLRVIQLTDLHLLAEPGALFKGVDTRKRFLQALEKVQELKADLLLLTGDLAQDEAAATYAWLATELNKSALPWFWLPGNHDDPELMAPWAAPVFEFQQQGWQFLGLNTRQPGSASGRLGTQELERLQVALEQQQPLLIAMHHHPLAVRSAWMDALALEQNEDFWQRVEKATCPPVIICGHVHQEQSWEHRGAQVFSTPATAVQFAPQKDEFQLDLQTPAGLRWLDLQANGDWNTEVVHFP</sequence>
<dbReference type="Pfam" id="PF00149">
    <property type="entry name" value="Metallophos"/>
    <property type="match status" value="1"/>
</dbReference>
<evidence type="ECO:0000256" key="3">
    <source>
        <dbReference type="ARBA" id="ARBA00023004"/>
    </source>
</evidence>
<dbReference type="STRING" id="1122252.SAMN05660443_1092"/>
<dbReference type="GO" id="GO:0016787">
    <property type="term" value="F:hydrolase activity"/>
    <property type="evidence" value="ECO:0007669"/>
    <property type="project" value="UniProtKB-KW"/>
</dbReference>
<dbReference type="Gene3D" id="3.60.21.10">
    <property type="match status" value="1"/>
</dbReference>
<evidence type="ECO:0000256" key="1">
    <source>
        <dbReference type="ARBA" id="ARBA00022723"/>
    </source>
</evidence>
<evidence type="ECO:0000259" key="5">
    <source>
        <dbReference type="Pfam" id="PF00149"/>
    </source>
</evidence>
<dbReference type="RefSeq" id="WP_177203480.1">
    <property type="nucleotide sequence ID" value="NZ_FOLH01000002.1"/>
</dbReference>
<keyword evidence="2" id="KW-0378">Hydrolase</keyword>
<evidence type="ECO:0000256" key="2">
    <source>
        <dbReference type="ARBA" id="ARBA00022801"/>
    </source>
</evidence>
<dbReference type="GO" id="GO:0046872">
    <property type="term" value="F:metal ion binding"/>
    <property type="evidence" value="ECO:0007669"/>
    <property type="project" value="UniProtKB-KW"/>
</dbReference>
<gene>
    <name evidence="6" type="ORF">SAMN05660443_1092</name>
</gene>
<evidence type="ECO:0000313" key="7">
    <source>
        <dbReference type="Proteomes" id="UP000199058"/>
    </source>
</evidence>
<dbReference type="InterPro" id="IPR004843">
    <property type="entry name" value="Calcineurin-like_PHP"/>
</dbReference>
<keyword evidence="3" id="KW-0408">Iron</keyword>
<accession>A0A1I1FRN9</accession>
<dbReference type="AlphaFoldDB" id="A0A1I1FRN9"/>
<dbReference type="SUPFAM" id="SSF56300">
    <property type="entry name" value="Metallo-dependent phosphatases"/>
    <property type="match status" value="1"/>
</dbReference>
<dbReference type="InterPro" id="IPR050884">
    <property type="entry name" value="CNP_phosphodiesterase-III"/>
</dbReference>
<dbReference type="Proteomes" id="UP000199058">
    <property type="component" value="Unassembled WGS sequence"/>
</dbReference>
<feature type="domain" description="Calcineurin-like phosphoesterase" evidence="5">
    <location>
        <begin position="5"/>
        <end position="186"/>
    </location>
</feature>
<dbReference type="InterPro" id="IPR029052">
    <property type="entry name" value="Metallo-depent_PP-like"/>
</dbReference>
<dbReference type="PANTHER" id="PTHR42988">
    <property type="entry name" value="PHOSPHOHYDROLASE"/>
    <property type="match status" value="1"/>
</dbReference>
<dbReference type="EMBL" id="FOLH01000002">
    <property type="protein sequence ID" value="SFC00278.1"/>
    <property type="molecule type" value="Genomic_DNA"/>
</dbReference>